<comment type="caution">
    <text evidence="2">The sequence shown here is derived from an EMBL/GenBank/DDBJ whole genome shotgun (WGS) entry which is preliminary data.</text>
</comment>
<dbReference type="Proteomes" id="UP000012015">
    <property type="component" value="Unassembled WGS sequence"/>
</dbReference>
<evidence type="ECO:0000259" key="1">
    <source>
        <dbReference type="Pfam" id="PF26571"/>
    </source>
</evidence>
<dbReference type="STRING" id="1276920.ADIAG_02347"/>
<dbReference type="RefSeq" id="WP_007271527.1">
    <property type="nucleotide sequence ID" value="NZ_AOCK01000006.1"/>
</dbReference>
<evidence type="ECO:0000313" key="3">
    <source>
        <dbReference type="Proteomes" id="UP000012015"/>
    </source>
</evidence>
<dbReference type="AlphaFoldDB" id="M7N979"/>
<dbReference type="Gene3D" id="1.10.101.10">
    <property type="entry name" value="PGBD-like superfamily/PGBD"/>
    <property type="match status" value="1"/>
</dbReference>
<keyword evidence="3" id="KW-1185">Reference proteome</keyword>
<dbReference type="InterPro" id="IPR058593">
    <property type="entry name" value="ARB_07466-like_C"/>
</dbReference>
<dbReference type="Pfam" id="PF26571">
    <property type="entry name" value="VldE"/>
    <property type="match status" value="1"/>
</dbReference>
<gene>
    <name evidence="2" type="ORF">ADIAG_02347</name>
</gene>
<name>M7N979_9MICC</name>
<dbReference type="eggNOG" id="COG3409">
    <property type="taxonomic scope" value="Bacteria"/>
</dbReference>
<dbReference type="InterPro" id="IPR036366">
    <property type="entry name" value="PGBDSf"/>
</dbReference>
<sequence length="286" mass="31809">MAIFNGYTGAKTCTTGPRSGAQGAMAWFLAAYKEHGAQNSGIYNCRNVRGSSRTNSLHGEWRAVDFGLKWASDIPAYDEFAEQLRLNSAELGIQCIIFNRKIFSGGYENKGWHRYSGVNPHTDHLHVEFSWGAARRGVADTVALWDKELRGKVTGNVKPTAGTPKPTVSKFPTDYKDVAVDGIWGKGSVKAFQILMRAVGHYNRAVDGDFGYYTIVALQKWLRGLGYYPSSKYVIDGKAGKATYKALQSFLAKKGHLDTKRWLIDGKFGKETIKAFQRYQNTQNGK</sequence>
<evidence type="ECO:0000313" key="2">
    <source>
        <dbReference type="EMBL" id="EMQ98329.1"/>
    </source>
</evidence>
<dbReference type="SUPFAM" id="SSF47090">
    <property type="entry name" value="PGBD-like"/>
    <property type="match status" value="1"/>
</dbReference>
<proteinExistence type="predicted"/>
<dbReference type="PATRIC" id="fig|1276920.7.peg.2352"/>
<organism evidence="2 3">
    <name type="scientific">Paeniglutamicibacter gangotriensis Lz1y</name>
    <dbReference type="NCBI Taxonomy" id="1276920"/>
    <lineage>
        <taxon>Bacteria</taxon>
        <taxon>Bacillati</taxon>
        <taxon>Actinomycetota</taxon>
        <taxon>Actinomycetes</taxon>
        <taxon>Micrococcales</taxon>
        <taxon>Micrococcaceae</taxon>
        <taxon>Paeniglutamicibacter</taxon>
    </lineage>
</organism>
<reference evidence="2 3" key="1">
    <citation type="journal article" date="2013" name="Genome Announc.">
        <title>Draft Genome Sequence of Arthrobacter gangotriensis Strain Lz1yT, Isolated from a Penguin Rookery Soil Sample Collected in Antarctica, near the Indian Station Dakshin Gangotri.</title>
        <authorList>
            <person name="Shivaji S."/>
            <person name="Ara S."/>
            <person name="Bandi S."/>
            <person name="Singh A."/>
            <person name="Kumar Pinnaka A."/>
        </authorList>
    </citation>
    <scope>NUCLEOTIDE SEQUENCE [LARGE SCALE GENOMIC DNA]</scope>
    <source>
        <strain evidence="2 3">Lz1y</strain>
    </source>
</reference>
<dbReference type="EMBL" id="AOCK01000006">
    <property type="protein sequence ID" value="EMQ98329.1"/>
    <property type="molecule type" value="Genomic_DNA"/>
</dbReference>
<accession>M7N979</accession>
<dbReference type="InterPro" id="IPR036365">
    <property type="entry name" value="PGBD-like_sf"/>
</dbReference>
<feature type="domain" description="ARB-07466-like C-terminal" evidence="1">
    <location>
        <begin position="41"/>
        <end position="124"/>
    </location>
</feature>
<protein>
    <submittedName>
        <fullName evidence="2">Putative Peptidoglycan domain protein</fullName>
    </submittedName>
</protein>